<dbReference type="SUPFAM" id="SSF47781">
    <property type="entry name" value="RuvA domain 2-like"/>
    <property type="match status" value="1"/>
</dbReference>
<protein>
    <submittedName>
        <fullName evidence="8">DNA repair protein RadC</fullName>
    </submittedName>
</protein>
<dbReference type="Gene3D" id="3.40.140.10">
    <property type="entry name" value="Cytidine Deaminase, domain 2"/>
    <property type="match status" value="1"/>
</dbReference>
<feature type="domain" description="MPN" evidence="7">
    <location>
        <begin position="101"/>
        <end position="223"/>
    </location>
</feature>
<dbReference type="InterPro" id="IPR037518">
    <property type="entry name" value="MPN"/>
</dbReference>
<dbReference type="SUPFAM" id="SSF102712">
    <property type="entry name" value="JAB1/MPN domain"/>
    <property type="match status" value="1"/>
</dbReference>
<dbReference type="PROSITE" id="PS01302">
    <property type="entry name" value="UPF0758"/>
    <property type="match status" value="1"/>
</dbReference>
<dbReference type="Pfam" id="PF04002">
    <property type="entry name" value="RadC"/>
    <property type="match status" value="1"/>
</dbReference>
<evidence type="ECO:0000256" key="6">
    <source>
        <dbReference type="RuleBase" id="RU003797"/>
    </source>
</evidence>
<dbReference type="NCBIfam" id="NF000642">
    <property type="entry name" value="PRK00024.1"/>
    <property type="match status" value="1"/>
</dbReference>
<dbReference type="Pfam" id="PF20582">
    <property type="entry name" value="UPF0758_N"/>
    <property type="match status" value="1"/>
</dbReference>
<dbReference type="EMBL" id="JAJHNU010000001">
    <property type="protein sequence ID" value="MDN4120878.1"/>
    <property type="molecule type" value="Genomic_DNA"/>
</dbReference>
<dbReference type="PANTHER" id="PTHR30471:SF3">
    <property type="entry name" value="UPF0758 PROTEIN YEES-RELATED"/>
    <property type="match status" value="1"/>
</dbReference>
<keyword evidence="5" id="KW-0482">Metalloprotease</keyword>
<dbReference type="InterPro" id="IPR010994">
    <property type="entry name" value="RuvA_2-like"/>
</dbReference>
<comment type="similarity">
    <text evidence="6">Belongs to the UPF0758 family.</text>
</comment>
<evidence type="ECO:0000313" key="8">
    <source>
        <dbReference type="EMBL" id="MDN4120878.1"/>
    </source>
</evidence>
<reference evidence="8" key="1">
    <citation type="submission" date="2021-11" db="EMBL/GenBank/DDBJ databases">
        <title>Draft genome sequence of Alcaligenes endophyticus type strain CCUG 75668T.</title>
        <authorList>
            <person name="Salva-Serra F."/>
            <person name="Duran R.E."/>
            <person name="Seeger M."/>
            <person name="Moore E.R.B."/>
            <person name="Jaen-Luchoro D."/>
        </authorList>
    </citation>
    <scope>NUCLEOTIDE SEQUENCE</scope>
    <source>
        <strain evidence="8">CCUG 75668</strain>
    </source>
</reference>
<dbReference type="InterPro" id="IPR025657">
    <property type="entry name" value="RadC_JAB"/>
</dbReference>
<organism evidence="8 9">
    <name type="scientific">Alcaligenes endophyticus</name>
    <dbReference type="NCBI Taxonomy" id="1929088"/>
    <lineage>
        <taxon>Bacteria</taxon>
        <taxon>Pseudomonadati</taxon>
        <taxon>Pseudomonadota</taxon>
        <taxon>Betaproteobacteria</taxon>
        <taxon>Burkholderiales</taxon>
        <taxon>Alcaligenaceae</taxon>
        <taxon>Alcaligenes</taxon>
    </lineage>
</organism>
<evidence type="ECO:0000256" key="5">
    <source>
        <dbReference type="ARBA" id="ARBA00023049"/>
    </source>
</evidence>
<dbReference type="NCBIfam" id="TIGR00608">
    <property type="entry name" value="radc"/>
    <property type="match status" value="1"/>
</dbReference>
<dbReference type="PANTHER" id="PTHR30471">
    <property type="entry name" value="DNA REPAIR PROTEIN RADC"/>
    <property type="match status" value="1"/>
</dbReference>
<evidence type="ECO:0000259" key="7">
    <source>
        <dbReference type="PROSITE" id="PS50249"/>
    </source>
</evidence>
<accession>A0ABT8EHW6</accession>
<proteinExistence type="inferred from homology"/>
<keyword evidence="2" id="KW-0479">Metal-binding</keyword>
<dbReference type="InterPro" id="IPR046778">
    <property type="entry name" value="UPF0758_N"/>
</dbReference>
<evidence type="ECO:0000256" key="3">
    <source>
        <dbReference type="ARBA" id="ARBA00022801"/>
    </source>
</evidence>
<dbReference type="InterPro" id="IPR001405">
    <property type="entry name" value="UPF0758"/>
</dbReference>
<comment type="caution">
    <text evidence="8">The sequence shown here is derived from an EMBL/GenBank/DDBJ whole genome shotgun (WGS) entry which is preliminary data.</text>
</comment>
<evidence type="ECO:0000256" key="1">
    <source>
        <dbReference type="ARBA" id="ARBA00022670"/>
    </source>
</evidence>
<keyword evidence="1" id="KW-0645">Protease</keyword>
<keyword evidence="4" id="KW-0862">Zinc</keyword>
<dbReference type="RefSeq" id="WP_266125046.1">
    <property type="nucleotide sequence ID" value="NZ_JAJHNU010000001.1"/>
</dbReference>
<gene>
    <name evidence="8" type="primary">radC</name>
    <name evidence="8" type="ORF">LMS43_06230</name>
</gene>
<keyword evidence="3" id="KW-0378">Hydrolase</keyword>
<dbReference type="CDD" id="cd08071">
    <property type="entry name" value="MPN_DUF2466"/>
    <property type="match status" value="1"/>
</dbReference>
<evidence type="ECO:0000256" key="4">
    <source>
        <dbReference type="ARBA" id="ARBA00022833"/>
    </source>
</evidence>
<dbReference type="Proteomes" id="UP001168613">
    <property type="component" value="Unassembled WGS sequence"/>
</dbReference>
<sequence>MSARSPHDARPRERLLSHSASVLTTAELLGIILRTGLPGCDAVQLGQRLLDHCQGIQGLLTADAHTLRSIPGVGAAKCCEILAIAELHRRVNLEAMKDKVLLNRPELVKNYCIAYLGPLAIEHCLALYLDTQFQLLSTEEVAKGTLNQASVYPREIAKAAIRHHAAAIILAHNHPSGLCIPSQSDLRLTQHLKQALALIDVQLVDHLIITRQQAYSMAEHKQI</sequence>
<evidence type="ECO:0000256" key="2">
    <source>
        <dbReference type="ARBA" id="ARBA00022723"/>
    </source>
</evidence>
<keyword evidence="9" id="KW-1185">Reference proteome</keyword>
<dbReference type="InterPro" id="IPR020891">
    <property type="entry name" value="UPF0758_CS"/>
</dbReference>
<name>A0ABT8EHW6_9BURK</name>
<dbReference type="PROSITE" id="PS50249">
    <property type="entry name" value="MPN"/>
    <property type="match status" value="1"/>
</dbReference>
<evidence type="ECO:0000313" key="9">
    <source>
        <dbReference type="Proteomes" id="UP001168613"/>
    </source>
</evidence>